<dbReference type="Pfam" id="PF13796">
    <property type="entry name" value="Sensor"/>
    <property type="match status" value="1"/>
</dbReference>
<keyword evidence="8" id="KW-0902">Two-component regulatory system</keyword>
<evidence type="ECO:0000256" key="8">
    <source>
        <dbReference type="ARBA" id="ARBA00023012"/>
    </source>
</evidence>
<feature type="transmembrane region" description="Helical" evidence="10">
    <location>
        <begin position="255"/>
        <end position="276"/>
    </location>
</feature>
<feature type="region of interest" description="Disordered" evidence="9">
    <location>
        <begin position="1"/>
        <end position="55"/>
    </location>
</feature>
<evidence type="ECO:0000256" key="5">
    <source>
        <dbReference type="ARBA" id="ARBA00022741"/>
    </source>
</evidence>
<evidence type="ECO:0000313" key="12">
    <source>
        <dbReference type="EMBL" id="MBB5104946.1"/>
    </source>
</evidence>
<evidence type="ECO:0000256" key="10">
    <source>
        <dbReference type="SAM" id="Phobius"/>
    </source>
</evidence>
<dbReference type="CDD" id="cd16917">
    <property type="entry name" value="HATPase_UhpB-NarQ-NarX-like"/>
    <property type="match status" value="1"/>
</dbReference>
<evidence type="ECO:0000256" key="4">
    <source>
        <dbReference type="ARBA" id="ARBA00022679"/>
    </source>
</evidence>
<dbReference type="InterPro" id="IPR011712">
    <property type="entry name" value="Sig_transdc_His_kin_sub3_dim/P"/>
</dbReference>
<keyword evidence="5" id="KW-0547">Nucleotide-binding</keyword>
<evidence type="ECO:0000256" key="6">
    <source>
        <dbReference type="ARBA" id="ARBA00022777"/>
    </source>
</evidence>
<feature type="compositionally biased region" description="Acidic residues" evidence="9">
    <location>
        <begin position="33"/>
        <end position="53"/>
    </location>
</feature>
<dbReference type="GO" id="GO:0016020">
    <property type="term" value="C:membrane"/>
    <property type="evidence" value="ECO:0007669"/>
    <property type="project" value="InterPro"/>
</dbReference>
<dbReference type="Pfam" id="PF07730">
    <property type="entry name" value="HisKA_3"/>
    <property type="match status" value="1"/>
</dbReference>
<keyword evidence="6 12" id="KW-0418">Kinase</keyword>
<evidence type="ECO:0000256" key="1">
    <source>
        <dbReference type="ARBA" id="ARBA00000085"/>
    </source>
</evidence>
<keyword evidence="7" id="KW-0067">ATP-binding</keyword>
<dbReference type="Proteomes" id="UP000549009">
    <property type="component" value="Unassembled WGS sequence"/>
</dbReference>
<keyword evidence="10" id="KW-1133">Transmembrane helix</keyword>
<dbReference type="InterPro" id="IPR036890">
    <property type="entry name" value="HATPase_C_sf"/>
</dbReference>
<feature type="transmembrane region" description="Helical" evidence="10">
    <location>
        <begin position="103"/>
        <end position="124"/>
    </location>
</feature>
<dbReference type="InterPro" id="IPR050482">
    <property type="entry name" value="Sensor_HK_TwoCompSys"/>
</dbReference>
<dbReference type="Gene3D" id="1.20.5.1930">
    <property type="match status" value="1"/>
</dbReference>
<dbReference type="Pfam" id="PF02518">
    <property type="entry name" value="HATPase_c"/>
    <property type="match status" value="1"/>
</dbReference>
<feature type="transmembrane region" description="Helical" evidence="10">
    <location>
        <begin position="202"/>
        <end position="235"/>
    </location>
</feature>
<feature type="transmembrane region" description="Helical" evidence="10">
    <location>
        <begin position="130"/>
        <end position="151"/>
    </location>
</feature>
<dbReference type="GO" id="GO:0046983">
    <property type="term" value="F:protein dimerization activity"/>
    <property type="evidence" value="ECO:0007669"/>
    <property type="project" value="InterPro"/>
</dbReference>
<keyword evidence="13" id="KW-1185">Reference proteome</keyword>
<organism evidence="12 13">
    <name type="scientific">Streptomyces spectabilis</name>
    <dbReference type="NCBI Taxonomy" id="68270"/>
    <lineage>
        <taxon>Bacteria</taxon>
        <taxon>Bacillati</taxon>
        <taxon>Actinomycetota</taxon>
        <taxon>Actinomycetes</taxon>
        <taxon>Kitasatosporales</taxon>
        <taxon>Streptomycetaceae</taxon>
        <taxon>Streptomyces</taxon>
    </lineage>
</organism>
<proteinExistence type="predicted"/>
<feature type="domain" description="Histidine kinase/HSP90-like ATPase" evidence="11">
    <location>
        <begin position="415"/>
        <end position="505"/>
    </location>
</feature>
<dbReference type="PANTHER" id="PTHR24421:SF10">
    <property type="entry name" value="NITRATE_NITRITE SENSOR PROTEIN NARQ"/>
    <property type="match status" value="1"/>
</dbReference>
<evidence type="ECO:0000256" key="3">
    <source>
        <dbReference type="ARBA" id="ARBA00022553"/>
    </source>
</evidence>
<dbReference type="GO" id="GO:0005524">
    <property type="term" value="F:ATP binding"/>
    <property type="evidence" value="ECO:0007669"/>
    <property type="project" value="UniProtKB-KW"/>
</dbReference>
<dbReference type="GO" id="GO:0000155">
    <property type="term" value="F:phosphorelay sensor kinase activity"/>
    <property type="evidence" value="ECO:0007669"/>
    <property type="project" value="InterPro"/>
</dbReference>
<keyword evidence="3" id="KW-0597">Phosphoprotein</keyword>
<keyword evidence="10" id="KW-0472">Membrane</keyword>
<dbReference type="SMART" id="SM00387">
    <property type="entry name" value="HATPase_c"/>
    <property type="match status" value="1"/>
</dbReference>
<dbReference type="PANTHER" id="PTHR24421">
    <property type="entry name" value="NITRATE/NITRITE SENSOR PROTEIN NARX-RELATED"/>
    <property type="match status" value="1"/>
</dbReference>
<dbReference type="EC" id="2.7.13.3" evidence="2"/>
<evidence type="ECO:0000259" key="11">
    <source>
        <dbReference type="SMART" id="SM00387"/>
    </source>
</evidence>
<dbReference type="AlphaFoldDB" id="A0A7W8AVW7"/>
<dbReference type="InterPro" id="IPR003594">
    <property type="entry name" value="HATPase_dom"/>
</dbReference>
<keyword evidence="4" id="KW-0808">Transferase</keyword>
<accession>A0A7W8AVW7</accession>
<gene>
    <name evidence="12" type="ORF">FHS40_004039</name>
</gene>
<comment type="catalytic activity">
    <reaction evidence="1">
        <text>ATP + protein L-histidine = ADP + protein N-phospho-L-histidine.</text>
        <dbReference type="EC" id="2.7.13.3"/>
    </reaction>
</comment>
<protein>
    <recommendedName>
        <fullName evidence="2">histidine kinase</fullName>
        <ecNumber evidence="2">2.7.13.3</ecNumber>
    </recommendedName>
</protein>
<reference evidence="12 13" key="1">
    <citation type="submission" date="2020-08" db="EMBL/GenBank/DDBJ databases">
        <title>Genomic Encyclopedia of Type Strains, Phase III (KMG-III): the genomes of soil and plant-associated and newly described type strains.</title>
        <authorList>
            <person name="Whitman W."/>
        </authorList>
    </citation>
    <scope>NUCLEOTIDE SEQUENCE [LARGE SCALE GENOMIC DNA]</scope>
    <source>
        <strain evidence="12 13">CECT 3146</strain>
    </source>
</reference>
<keyword evidence="10" id="KW-0812">Transmembrane</keyword>
<evidence type="ECO:0000256" key="2">
    <source>
        <dbReference type="ARBA" id="ARBA00012438"/>
    </source>
</evidence>
<dbReference type="Gene3D" id="3.30.565.10">
    <property type="entry name" value="Histidine kinase-like ATPase, C-terminal domain"/>
    <property type="match status" value="1"/>
</dbReference>
<evidence type="ECO:0000256" key="7">
    <source>
        <dbReference type="ARBA" id="ARBA00022840"/>
    </source>
</evidence>
<dbReference type="InterPro" id="IPR025828">
    <property type="entry name" value="Put_sensor_dom"/>
</dbReference>
<evidence type="ECO:0000256" key="9">
    <source>
        <dbReference type="SAM" id="MobiDB-lite"/>
    </source>
</evidence>
<name>A0A7W8AVW7_STRST</name>
<dbReference type="EMBL" id="JACHJD010000006">
    <property type="protein sequence ID" value="MBB5104946.1"/>
    <property type="molecule type" value="Genomic_DNA"/>
</dbReference>
<comment type="caution">
    <text evidence="12">The sequence shown here is derived from an EMBL/GenBank/DDBJ whole genome shotgun (WGS) entry which is preliminary data.</text>
</comment>
<sequence>MEHDTRREAGPMPGHPQDGRTDETDGLTGEADGLTDETDGLTDEADGLTDETDGLTVEADGRSNEADAPAHGPVPATGPVTVWTAMRHQRPHRFLLSSWPLRCWAYVCGGLPLGLAVLLAMLVLVASGLLLSALGIGLALLTAAALFGLPVGRLERRRLRLVEPTAPPLANPHRPLKNPGLRARLRTRCGERATWRELGYTWLLALLFSTAGLGMTLLLLFALILITSPLTVWALAPEAVMIIPGQAVPHPLAALPFTAAGLLALALLAYLAGLLAGAQVRTAHFLLAPREDPLTRHVVELTRSRARLADAFEAERRRIERDLHDGAQQQLVALTMTLGLAEMELGDGNPAAAELLARGRGEARRALDQLRDLVRGIHPQVLTDHGLAAAVTEVALRHPVPVTVDIDLPHRLPEAVETTAYFTITEALTNAAKHSEATEVSVTGGLTSERLTLKITDDGRGGADPARGTGLTGLADRLAILRGRLTVSSPAGGPTELTVEVPCSA</sequence>
<dbReference type="SUPFAM" id="SSF55874">
    <property type="entry name" value="ATPase domain of HSP90 chaperone/DNA topoisomerase II/histidine kinase"/>
    <property type="match status" value="1"/>
</dbReference>
<evidence type="ECO:0000313" key="13">
    <source>
        <dbReference type="Proteomes" id="UP000549009"/>
    </source>
</evidence>